<evidence type="ECO:0000256" key="14">
    <source>
        <dbReference type="ARBA" id="ARBA00033339"/>
    </source>
</evidence>
<dbReference type="SMART" id="SM00666">
    <property type="entry name" value="PB1"/>
    <property type="match status" value="1"/>
</dbReference>
<evidence type="ECO:0000256" key="13">
    <source>
        <dbReference type="ARBA" id="ARBA00023242"/>
    </source>
</evidence>
<dbReference type="Gene3D" id="4.10.280.110">
    <property type="entry name" value="Pre-mRNA processing factor 4 domain"/>
    <property type="match status" value="1"/>
</dbReference>
<evidence type="ECO:0000259" key="17">
    <source>
        <dbReference type="PROSITE" id="PS51745"/>
    </source>
</evidence>
<dbReference type="InterPro" id="IPR011990">
    <property type="entry name" value="TPR-like_helical_dom_sf"/>
</dbReference>
<evidence type="ECO:0000256" key="11">
    <source>
        <dbReference type="ARBA" id="ARBA00022803"/>
    </source>
</evidence>
<keyword evidence="10" id="KW-0677">Repeat</keyword>
<dbReference type="InterPro" id="IPR000270">
    <property type="entry name" value="PB1_dom"/>
</dbReference>
<keyword evidence="11 15" id="KW-0802">TPR repeat</keyword>
<evidence type="ECO:0000256" key="9">
    <source>
        <dbReference type="ARBA" id="ARBA00022728"/>
    </source>
</evidence>
<evidence type="ECO:0000256" key="15">
    <source>
        <dbReference type="PROSITE-ProRule" id="PRU00339"/>
    </source>
</evidence>
<evidence type="ECO:0000256" key="3">
    <source>
        <dbReference type="ARBA" id="ARBA00008051"/>
    </source>
</evidence>
<evidence type="ECO:0000256" key="7">
    <source>
        <dbReference type="ARBA" id="ARBA00022490"/>
    </source>
</evidence>
<dbReference type="InterPro" id="IPR035935">
    <property type="entry name" value="TFB5-like_sf"/>
</dbReference>
<dbReference type="SMART" id="SM01395">
    <property type="entry name" value="Tbf5"/>
    <property type="match status" value="1"/>
</dbReference>
<dbReference type="Gene3D" id="1.20.940.10">
    <property type="entry name" value="Functional domain of the splicing factor Prp18"/>
    <property type="match status" value="1"/>
</dbReference>
<dbReference type="PROSITE" id="PS50005">
    <property type="entry name" value="TPR"/>
    <property type="match status" value="1"/>
</dbReference>
<feature type="compositionally biased region" description="Basic and acidic residues" evidence="16">
    <location>
        <begin position="30"/>
        <end position="60"/>
    </location>
</feature>
<dbReference type="InterPro" id="IPR009400">
    <property type="entry name" value="TFIIH_TTDA/Tfb5"/>
</dbReference>
<dbReference type="GO" id="GO:0006367">
    <property type="term" value="P:transcription initiation at RNA polymerase II promoter"/>
    <property type="evidence" value="ECO:0007669"/>
    <property type="project" value="InterPro"/>
</dbReference>
<dbReference type="InterPro" id="IPR036285">
    <property type="entry name" value="PRP4-like_sf"/>
</dbReference>
<feature type="compositionally biased region" description="Polar residues" evidence="16">
    <location>
        <begin position="68"/>
        <end position="81"/>
    </location>
</feature>
<reference evidence="18" key="1">
    <citation type="submission" date="2021-10" db="EMBL/GenBank/DDBJ databases">
        <title>De novo Genome Assembly of Clathrus columnatus (Basidiomycota, Fungi) Using Illumina and Nanopore Sequence Data.</title>
        <authorList>
            <person name="Ogiso-Tanaka E."/>
            <person name="Itagaki H."/>
            <person name="Hosoya T."/>
            <person name="Hosaka K."/>
        </authorList>
    </citation>
    <scope>NUCLEOTIDE SEQUENCE</scope>
    <source>
        <strain evidence="18">MO-923</strain>
    </source>
</reference>
<dbReference type="InterPro" id="IPR039979">
    <property type="entry name" value="PRPF18"/>
</dbReference>
<dbReference type="GO" id="GO:0000350">
    <property type="term" value="P:generation of catalytic spliceosome for second transesterification step"/>
    <property type="evidence" value="ECO:0007669"/>
    <property type="project" value="TreeGrafter"/>
</dbReference>
<dbReference type="SMART" id="SM00028">
    <property type="entry name" value="TPR"/>
    <property type="match status" value="2"/>
</dbReference>
<keyword evidence="7" id="KW-0963">Cytoplasm</keyword>
<dbReference type="GO" id="GO:0071021">
    <property type="term" value="C:U2-type post-spliceosomal complex"/>
    <property type="evidence" value="ECO:0007669"/>
    <property type="project" value="TreeGrafter"/>
</dbReference>
<keyword evidence="13" id="KW-0539">Nucleus</keyword>
<feature type="compositionally biased region" description="Polar residues" evidence="16">
    <location>
        <begin position="665"/>
        <end position="681"/>
    </location>
</feature>
<dbReference type="SUPFAM" id="SSF48452">
    <property type="entry name" value="TPR-like"/>
    <property type="match status" value="1"/>
</dbReference>
<dbReference type="Gene3D" id="3.10.20.90">
    <property type="entry name" value="Phosphatidylinositol 3-kinase Catalytic Subunit, Chain A, domain 1"/>
    <property type="match status" value="1"/>
</dbReference>
<dbReference type="Proteomes" id="UP001050691">
    <property type="component" value="Unassembled WGS sequence"/>
</dbReference>
<gene>
    <name evidence="18" type="ORF">Clacol_002761</name>
</gene>
<name>A0AAV5A5Q7_9AGAM</name>
<evidence type="ECO:0000256" key="1">
    <source>
        <dbReference type="ARBA" id="ARBA00004123"/>
    </source>
</evidence>
<dbReference type="InterPro" id="IPR053793">
    <property type="entry name" value="PB1-like"/>
</dbReference>
<sequence>MEALKAQIALKRKVLGEETDNGSRPTKYMKKGDVEKIRLQQENERRERETREQSEKEKYTEAQLENLARTSKSPGPSSVTPEPSKPEGTFNVSNEEAIRRLRLKGQPIRLFGETDKDRRLRLRALELIEEKEKGGGTNDFKKALEDVENMQREERASNAKRDVSAGKEKEKLEERTSVIDLGLVKTDPDRLHPLIYHALKRTLKEWEEFMDQRPDHIKHSMQGRLAAATQKQSADYLKPLFKLLRTRTLPSDMLARIAEIVYHMQMRQYQRANDAYLRLSIGNAPWPIGVTMVGIHERSAREKISSDQVAHVLNDEISRKYIQSLKSDPAVKQLLVTMNEKEGFIILELDDNHVLIKADAEDRVRRELETEAELETWDAALKAYDVEDFDKSLQLFSTLQTIADSSKILTNIALIYATLGEHEAAIENFNAATSLDQYLAVAYFQCGVSNFLLQRYDLALKDFEEALLNLRGNQAINYEQLGLQFKLYSAEVLFNKGLSQVYMGSVDDGLKDMREASLMKCTSEHNVIDEAIRDRAEGYTVFSIPVGVLYRPSENKIKNSASKDYLGKAKLIAVEDEREAYTSFTGVTRFNQGLTPSGARRDDISTETFDATVNLKRSVTVAAFSSKEPNNITTLNRAPTTINVISREERTPRYAAVAKDPGGNEYQNSSKLSPPRNTINQRRSRSSSPKDKGARLTEIYDQYINNDRGTSGLPDQDGKQRVAAWARSNANPPPLRRGLGAEPNYASSSFGTLLQRKRTGKRQHGPISGAVYEEEEEGYGSGEELVKIRIKIHFGGDVRGMTVTRSMPFDEFVDRVTQKFDKSFDGLGMKFKDEDGTLITLMDESDYDLALETAWDATSKGKSEKKLEIWCKGQ</sequence>
<dbReference type="InterPro" id="IPR019734">
    <property type="entry name" value="TPR_rpt"/>
</dbReference>
<accession>A0AAV5A5Q7</accession>
<evidence type="ECO:0000256" key="8">
    <source>
        <dbReference type="ARBA" id="ARBA00022664"/>
    </source>
</evidence>
<proteinExistence type="inferred from homology"/>
<evidence type="ECO:0000256" key="6">
    <source>
        <dbReference type="ARBA" id="ARBA00022443"/>
    </source>
</evidence>
<feature type="repeat" description="TPR" evidence="15">
    <location>
        <begin position="406"/>
        <end position="439"/>
    </location>
</feature>
<organism evidence="18 19">
    <name type="scientific">Clathrus columnatus</name>
    <dbReference type="NCBI Taxonomy" id="1419009"/>
    <lineage>
        <taxon>Eukaryota</taxon>
        <taxon>Fungi</taxon>
        <taxon>Dikarya</taxon>
        <taxon>Basidiomycota</taxon>
        <taxon>Agaricomycotina</taxon>
        <taxon>Agaricomycetes</taxon>
        <taxon>Phallomycetidae</taxon>
        <taxon>Phallales</taxon>
        <taxon>Clathraceae</taxon>
        <taxon>Clathrus</taxon>
    </lineage>
</organism>
<evidence type="ECO:0000256" key="2">
    <source>
        <dbReference type="ARBA" id="ARBA00004496"/>
    </source>
</evidence>
<evidence type="ECO:0000313" key="19">
    <source>
        <dbReference type="Proteomes" id="UP001050691"/>
    </source>
</evidence>
<dbReference type="PANTHER" id="PTHR13007">
    <property type="entry name" value="PRE-MRNA SPLICING FACTOR-RELATED"/>
    <property type="match status" value="1"/>
</dbReference>
<dbReference type="Pfam" id="PF00564">
    <property type="entry name" value="PB1"/>
    <property type="match status" value="1"/>
</dbReference>
<dbReference type="Pfam" id="PF13181">
    <property type="entry name" value="TPR_8"/>
    <property type="match status" value="1"/>
</dbReference>
<dbReference type="PROSITE" id="PS51745">
    <property type="entry name" value="PB1"/>
    <property type="match status" value="1"/>
</dbReference>
<dbReference type="Pfam" id="PF02840">
    <property type="entry name" value="Prp18"/>
    <property type="match status" value="1"/>
</dbReference>
<dbReference type="GO" id="GO:0005737">
    <property type="term" value="C:cytoplasm"/>
    <property type="evidence" value="ECO:0007669"/>
    <property type="project" value="UniProtKB-SubCell"/>
</dbReference>
<feature type="region of interest" description="Disordered" evidence="16">
    <location>
        <begin position="652"/>
        <end position="695"/>
    </location>
</feature>
<evidence type="ECO:0000256" key="10">
    <source>
        <dbReference type="ARBA" id="ARBA00022737"/>
    </source>
</evidence>
<protein>
    <recommendedName>
        <fullName evidence="5">Pre-mRNA-splicing factor 18</fullName>
    </recommendedName>
    <alternativeName>
        <fullName evidence="14">RNA polymerase II transcription factor B subunit 5</fullName>
    </alternativeName>
</protein>
<dbReference type="SMART" id="SM00500">
    <property type="entry name" value="SFM"/>
    <property type="match status" value="1"/>
</dbReference>
<dbReference type="AlphaFoldDB" id="A0AAV5A5Q7"/>
<keyword evidence="8" id="KW-0507">mRNA processing</keyword>
<comment type="subcellular location">
    <subcellularLocation>
        <location evidence="2">Cytoplasm</location>
    </subcellularLocation>
    <subcellularLocation>
        <location evidence="1">Nucleus</location>
    </subcellularLocation>
</comment>
<feature type="region of interest" description="Disordered" evidence="16">
    <location>
        <begin position="16"/>
        <end position="93"/>
    </location>
</feature>
<dbReference type="SUPFAM" id="SSF47938">
    <property type="entry name" value="Functional domain of the splicing factor Prp18"/>
    <property type="match status" value="1"/>
</dbReference>
<dbReference type="EMBL" id="BPWL01000003">
    <property type="protein sequence ID" value="GJJ08543.1"/>
    <property type="molecule type" value="Genomic_DNA"/>
</dbReference>
<feature type="region of interest" description="Disordered" evidence="16">
    <location>
        <begin position="150"/>
        <end position="169"/>
    </location>
</feature>
<dbReference type="SUPFAM" id="SSF54277">
    <property type="entry name" value="CAD &amp; PB1 domains"/>
    <property type="match status" value="1"/>
</dbReference>
<keyword evidence="19" id="KW-1185">Reference proteome</keyword>
<dbReference type="FunFam" id="1.25.40.10:FF:000017">
    <property type="entry name" value="NADPH oxidase regulator NoxR"/>
    <property type="match status" value="1"/>
</dbReference>
<comment type="similarity">
    <text evidence="4">Belongs to the PRP18 family.</text>
</comment>
<evidence type="ECO:0000256" key="4">
    <source>
        <dbReference type="ARBA" id="ARBA00008137"/>
    </source>
</evidence>
<comment type="caution">
    <text evidence="18">The sequence shown here is derived from an EMBL/GenBank/DDBJ whole genome shotgun (WGS) entry which is preliminary data.</text>
</comment>
<dbReference type="InterPro" id="IPR014906">
    <property type="entry name" value="PRP4-like"/>
</dbReference>
<dbReference type="GO" id="GO:0046540">
    <property type="term" value="C:U4/U6 x U5 tri-snRNP complex"/>
    <property type="evidence" value="ECO:0007669"/>
    <property type="project" value="TreeGrafter"/>
</dbReference>
<dbReference type="SUPFAM" id="SSF142897">
    <property type="entry name" value="TFB5-like"/>
    <property type="match status" value="1"/>
</dbReference>
<dbReference type="PANTHER" id="PTHR13007:SF19">
    <property type="entry name" value="PRE-MRNA-SPLICING FACTOR 18"/>
    <property type="match status" value="1"/>
</dbReference>
<dbReference type="GO" id="GO:0006289">
    <property type="term" value="P:nucleotide-excision repair"/>
    <property type="evidence" value="ECO:0007669"/>
    <property type="project" value="InterPro"/>
</dbReference>
<evidence type="ECO:0000313" key="18">
    <source>
        <dbReference type="EMBL" id="GJJ08543.1"/>
    </source>
</evidence>
<dbReference type="GO" id="GO:0005682">
    <property type="term" value="C:U5 snRNP"/>
    <property type="evidence" value="ECO:0007669"/>
    <property type="project" value="TreeGrafter"/>
</dbReference>
<comment type="similarity">
    <text evidence="3">Belongs to the NCF2/NOXA1 family.</text>
</comment>
<dbReference type="GO" id="GO:0000439">
    <property type="term" value="C:transcription factor TFIIH core complex"/>
    <property type="evidence" value="ECO:0007669"/>
    <property type="project" value="InterPro"/>
</dbReference>
<evidence type="ECO:0000256" key="5">
    <source>
        <dbReference type="ARBA" id="ARBA00018242"/>
    </source>
</evidence>
<evidence type="ECO:0000256" key="12">
    <source>
        <dbReference type="ARBA" id="ARBA00023187"/>
    </source>
</evidence>
<keyword evidence="9" id="KW-0747">Spliceosome</keyword>
<feature type="compositionally biased region" description="Basic residues" evidence="16">
    <location>
        <begin position="755"/>
        <end position="764"/>
    </location>
</feature>
<evidence type="ECO:0000256" key="16">
    <source>
        <dbReference type="SAM" id="MobiDB-lite"/>
    </source>
</evidence>
<keyword evidence="6" id="KW-0728">SH3 domain</keyword>
<feature type="region of interest" description="Disordered" evidence="16">
    <location>
        <begin position="729"/>
        <end position="767"/>
    </location>
</feature>
<dbReference type="InterPro" id="IPR004098">
    <property type="entry name" value="Prp18"/>
</dbReference>
<keyword evidence="12" id="KW-0508">mRNA splicing</keyword>
<dbReference type="Gene3D" id="1.25.40.10">
    <property type="entry name" value="Tetratricopeptide repeat domain"/>
    <property type="match status" value="1"/>
</dbReference>
<dbReference type="SUPFAM" id="SSF158230">
    <property type="entry name" value="PRP4-like"/>
    <property type="match status" value="1"/>
</dbReference>
<feature type="domain" description="PB1" evidence="17">
    <location>
        <begin position="787"/>
        <end position="874"/>
    </location>
</feature>
<dbReference type="Pfam" id="PF08799">
    <property type="entry name" value="PRP4"/>
    <property type="match status" value="1"/>
</dbReference>